<reference evidence="8 9" key="1">
    <citation type="submission" date="2014-09" db="EMBL/GenBank/DDBJ databases">
        <title>Genome sequence of Sinomonas sp. MUSC 117.</title>
        <authorList>
            <person name="Lee L.-H."/>
        </authorList>
    </citation>
    <scope>NUCLEOTIDE SEQUENCE [LARGE SCALE GENOMIC DNA]</scope>
    <source>
        <strain evidence="8 9">MUSC 117</strain>
    </source>
</reference>
<dbReference type="CDD" id="cd02516">
    <property type="entry name" value="CDP-ME_synthetase"/>
    <property type="match status" value="1"/>
</dbReference>
<proteinExistence type="inferred from homology"/>
<evidence type="ECO:0000313" key="8">
    <source>
        <dbReference type="EMBL" id="KHL01970.1"/>
    </source>
</evidence>
<dbReference type="EMBL" id="JTDL01000134">
    <property type="protein sequence ID" value="KHL01970.1"/>
    <property type="molecule type" value="Genomic_DNA"/>
</dbReference>
<dbReference type="OrthoDB" id="9802561at2"/>
<evidence type="ECO:0000256" key="2">
    <source>
        <dbReference type="ARBA" id="ARBA00004787"/>
    </source>
</evidence>
<dbReference type="InterPro" id="IPR034683">
    <property type="entry name" value="IspD/TarI"/>
</dbReference>
<accession>A0A0B2AFG3</accession>
<comment type="function">
    <text evidence="7">Catalyzes the formation of 4-diphosphocytidyl-2-C-methyl-D-erythritol from CTP and 2-C-methyl-D-erythritol 4-phosphate (MEP).</text>
</comment>
<dbReference type="InterPro" id="IPR029044">
    <property type="entry name" value="Nucleotide-diphossugar_trans"/>
</dbReference>
<dbReference type="UniPathway" id="UPA00056">
    <property type="reaction ID" value="UER00093"/>
</dbReference>
<keyword evidence="6 7" id="KW-0414">Isoprene biosynthesis</keyword>
<dbReference type="InterPro" id="IPR001228">
    <property type="entry name" value="IspD"/>
</dbReference>
<evidence type="ECO:0000256" key="7">
    <source>
        <dbReference type="HAMAP-Rule" id="MF_00108"/>
    </source>
</evidence>
<feature type="site" description="Transition state stabilizer" evidence="7">
    <location>
        <position position="32"/>
    </location>
</feature>
<comment type="similarity">
    <text evidence="3 7">Belongs to the IspD/TarI cytidylyltransferase family. IspD subfamily.</text>
</comment>
<dbReference type="EC" id="2.7.7.60" evidence="7"/>
<dbReference type="RefSeq" id="WP_043124851.1">
    <property type="nucleotide sequence ID" value="NZ_JTDL01000134.1"/>
</dbReference>
<sequence>MTPDNASEPTEPVAVVVVAAGAGTRLGYGVPKALVPVCGEPMLVRALRGVVAAGSARQICVAVPADDDELAAVCRGFAAGLGETELGETGMPEITVVAGGATRAESVQSALAALKPGTAHVLVHDAARPLTPPEVFHRVVAALRHGAAAVIPAVPVVDTVKSVAPTVDDEASVAGEVVTGTPARETLRAVQTPQGFDAETLLHAHRTSQAWPEERAAGITDDAMLVESLGLPVYVVPGDARSLKITTPLDLRLAETLTEETS</sequence>
<evidence type="ECO:0000256" key="4">
    <source>
        <dbReference type="ARBA" id="ARBA00022679"/>
    </source>
</evidence>
<dbReference type="STRING" id="1338436.LK10_14005"/>
<feature type="site" description="Positions MEP for the nucleophilic attack" evidence="7">
    <location>
        <position position="184"/>
    </location>
</feature>
<feature type="site" description="Transition state stabilizer" evidence="7">
    <location>
        <position position="25"/>
    </location>
</feature>
<name>A0A0B2AFG3_9MICC</name>
<dbReference type="HAMAP" id="MF_00108">
    <property type="entry name" value="IspD"/>
    <property type="match status" value="1"/>
</dbReference>
<dbReference type="GO" id="GO:0019288">
    <property type="term" value="P:isopentenyl diphosphate biosynthetic process, methylerythritol 4-phosphate pathway"/>
    <property type="evidence" value="ECO:0007669"/>
    <property type="project" value="UniProtKB-UniRule"/>
</dbReference>
<dbReference type="InterPro" id="IPR018294">
    <property type="entry name" value="ISPD_synthase_CS"/>
</dbReference>
<evidence type="ECO:0000313" key="9">
    <source>
        <dbReference type="Proteomes" id="UP000030982"/>
    </source>
</evidence>
<dbReference type="SUPFAM" id="SSF53448">
    <property type="entry name" value="Nucleotide-diphospho-sugar transferases"/>
    <property type="match status" value="1"/>
</dbReference>
<dbReference type="Gene3D" id="3.90.550.10">
    <property type="entry name" value="Spore Coat Polysaccharide Biosynthesis Protein SpsA, Chain A"/>
    <property type="match status" value="1"/>
</dbReference>
<keyword evidence="5 7" id="KW-0548">Nucleotidyltransferase</keyword>
<evidence type="ECO:0000256" key="1">
    <source>
        <dbReference type="ARBA" id="ARBA00001282"/>
    </source>
</evidence>
<evidence type="ECO:0000256" key="3">
    <source>
        <dbReference type="ARBA" id="ARBA00009789"/>
    </source>
</evidence>
<dbReference type="Proteomes" id="UP000030982">
    <property type="component" value="Unassembled WGS sequence"/>
</dbReference>
<dbReference type="PANTHER" id="PTHR32125">
    <property type="entry name" value="2-C-METHYL-D-ERYTHRITOL 4-PHOSPHATE CYTIDYLYLTRANSFERASE, CHLOROPLASTIC"/>
    <property type="match status" value="1"/>
</dbReference>
<comment type="caution">
    <text evidence="8">The sequence shown here is derived from an EMBL/GenBank/DDBJ whole genome shotgun (WGS) entry which is preliminary data.</text>
</comment>
<dbReference type="Pfam" id="PF01128">
    <property type="entry name" value="IspD"/>
    <property type="match status" value="1"/>
</dbReference>
<dbReference type="AlphaFoldDB" id="A0A0B2AFG3"/>
<dbReference type="InterPro" id="IPR050088">
    <property type="entry name" value="IspD/TarI_cytidylyltransf_bact"/>
</dbReference>
<comment type="pathway">
    <text evidence="2 7">Isoprenoid biosynthesis; isopentenyl diphosphate biosynthesis via DXP pathway; isopentenyl diphosphate from 1-deoxy-D-xylulose 5-phosphate: step 2/6.</text>
</comment>
<feature type="site" description="Positions MEP for the nucleophilic attack" evidence="7">
    <location>
        <position position="244"/>
    </location>
</feature>
<organism evidence="8 9">
    <name type="scientific">Sinomonas humi</name>
    <dbReference type="NCBI Taxonomy" id="1338436"/>
    <lineage>
        <taxon>Bacteria</taxon>
        <taxon>Bacillati</taxon>
        <taxon>Actinomycetota</taxon>
        <taxon>Actinomycetes</taxon>
        <taxon>Micrococcales</taxon>
        <taxon>Micrococcaceae</taxon>
        <taxon>Sinomonas</taxon>
    </lineage>
</organism>
<evidence type="ECO:0000256" key="6">
    <source>
        <dbReference type="ARBA" id="ARBA00023229"/>
    </source>
</evidence>
<gene>
    <name evidence="7" type="primary">ispD</name>
    <name evidence="8" type="ORF">LK10_14005</name>
</gene>
<dbReference type="GO" id="GO:0050518">
    <property type="term" value="F:2-C-methyl-D-erythritol 4-phosphate cytidylyltransferase activity"/>
    <property type="evidence" value="ECO:0007669"/>
    <property type="project" value="UniProtKB-UniRule"/>
</dbReference>
<dbReference type="PROSITE" id="PS01295">
    <property type="entry name" value="ISPD"/>
    <property type="match status" value="1"/>
</dbReference>
<comment type="catalytic activity">
    <reaction evidence="1 7">
        <text>2-C-methyl-D-erythritol 4-phosphate + CTP + H(+) = 4-CDP-2-C-methyl-D-erythritol + diphosphate</text>
        <dbReference type="Rhea" id="RHEA:13429"/>
        <dbReference type="ChEBI" id="CHEBI:15378"/>
        <dbReference type="ChEBI" id="CHEBI:33019"/>
        <dbReference type="ChEBI" id="CHEBI:37563"/>
        <dbReference type="ChEBI" id="CHEBI:57823"/>
        <dbReference type="ChEBI" id="CHEBI:58262"/>
        <dbReference type="EC" id="2.7.7.60"/>
    </reaction>
</comment>
<keyword evidence="4 7" id="KW-0808">Transferase</keyword>
<dbReference type="FunFam" id="3.90.550.10:FF:000003">
    <property type="entry name" value="2-C-methyl-D-erythritol 4-phosphate cytidylyltransferase"/>
    <property type="match status" value="1"/>
</dbReference>
<dbReference type="NCBIfam" id="TIGR00453">
    <property type="entry name" value="ispD"/>
    <property type="match status" value="1"/>
</dbReference>
<evidence type="ECO:0000256" key="5">
    <source>
        <dbReference type="ARBA" id="ARBA00022695"/>
    </source>
</evidence>
<dbReference type="PANTHER" id="PTHR32125:SF4">
    <property type="entry name" value="2-C-METHYL-D-ERYTHRITOL 4-PHOSPHATE CYTIDYLYLTRANSFERASE, CHLOROPLASTIC"/>
    <property type="match status" value="1"/>
</dbReference>
<protein>
    <recommendedName>
        <fullName evidence="7">2-C-methyl-D-erythritol 4-phosphate cytidylyltransferase</fullName>
        <ecNumber evidence="7">2.7.7.60</ecNumber>
    </recommendedName>
    <alternativeName>
        <fullName evidence="7">4-diphosphocytidyl-2C-methyl-D-erythritol synthase</fullName>
    </alternativeName>
    <alternativeName>
        <fullName evidence="7">MEP cytidylyltransferase</fullName>
        <shortName evidence="7">MCT</shortName>
    </alternativeName>
</protein>
<keyword evidence="9" id="KW-1185">Reference proteome</keyword>